<evidence type="ECO:0000313" key="3">
    <source>
        <dbReference type="EMBL" id="PWJ84988.1"/>
    </source>
</evidence>
<dbReference type="InterPro" id="IPR022742">
    <property type="entry name" value="Hydrolase_4"/>
</dbReference>
<dbReference type="PANTHER" id="PTHR43265:SF1">
    <property type="entry name" value="ESTERASE ESTD"/>
    <property type="match status" value="1"/>
</dbReference>
<keyword evidence="4" id="KW-1185">Reference proteome</keyword>
<dbReference type="STRING" id="1192868.GCA_000304395_02831"/>
<dbReference type="Pfam" id="PF12146">
    <property type="entry name" value="Hydrolase_4"/>
    <property type="match status" value="1"/>
</dbReference>
<reference evidence="3 4" key="1">
    <citation type="submission" date="2018-05" db="EMBL/GenBank/DDBJ databases">
        <title>Genomic Encyclopedia of Type Strains, Phase IV (KMG-IV): sequencing the most valuable type-strain genomes for metagenomic binning, comparative biology and taxonomic classification.</title>
        <authorList>
            <person name="Goeker M."/>
        </authorList>
    </citation>
    <scope>NUCLEOTIDE SEQUENCE [LARGE SCALE GENOMIC DNA]</scope>
    <source>
        <strain evidence="3 4">DSM 6986</strain>
    </source>
</reference>
<keyword evidence="1" id="KW-0732">Signal</keyword>
<protein>
    <recommendedName>
        <fullName evidence="2">Serine aminopeptidase S33 domain-containing protein</fullName>
    </recommendedName>
</protein>
<proteinExistence type="predicted"/>
<evidence type="ECO:0000256" key="1">
    <source>
        <dbReference type="SAM" id="SignalP"/>
    </source>
</evidence>
<feature type="domain" description="Serine aminopeptidase S33" evidence="2">
    <location>
        <begin position="70"/>
        <end position="169"/>
    </location>
</feature>
<evidence type="ECO:0000313" key="4">
    <source>
        <dbReference type="Proteomes" id="UP000245396"/>
    </source>
</evidence>
<dbReference type="InterPro" id="IPR053145">
    <property type="entry name" value="AB_hydrolase_Est10"/>
</dbReference>
<dbReference type="EMBL" id="QGGG01000004">
    <property type="protein sequence ID" value="PWJ84988.1"/>
    <property type="molecule type" value="Genomic_DNA"/>
</dbReference>
<accession>A0A316C617</accession>
<sequence>MRRLGALCIAVAVMTGPARAGEPLRENMSAAGFPATLTIPVGEGAAPTVLVIAGSGPTDRDGNSILGIKAGYLALLADDLAAGGVATLRYDKRGVAGSKSAEREDEFTIDSFVDDAADVFDWLAARPDIGPVMVLGHSEGGMIALELAKRRPSIAGLVLVATPRRLADTLRDQLAATSGPLRATALEILARLEAGDDVADVPVPLLALFRPSIQPYLRSLFALAPASALAELPLPVLVIGGGADLQVSRADFDALSTARENVESRWFARMNHVLVDAGPDFAGNVATYAEPARALPNELADVISGFVLRAANRP</sequence>
<gene>
    <name evidence="3" type="ORF">C7441_104256</name>
</gene>
<name>A0A316C617_PSESE</name>
<feature type="chain" id="PRO_5016262921" description="Serine aminopeptidase S33 domain-containing protein" evidence="1">
    <location>
        <begin position="21"/>
        <end position="314"/>
    </location>
</feature>
<dbReference type="GO" id="GO:0052689">
    <property type="term" value="F:carboxylic ester hydrolase activity"/>
    <property type="evidence" value="ECO:0007669"/>
    <property type="project" value="TreeGrafter"/>
</dbReference>
<dbReference type="AlphaFoldDB" id="A0A316C617"/>
<feature type="signal peptide" evidence="1">
    <location>
        <begin position="1"/>
        <end position="20"/>
    </location>
</feature>
<comment type="caution">
    <text evidence="3">The sequence shown here is derived from an EMBL/GenBank/DDBJ whole genome shotgun (WGS) entry which is preliminary data.</text>
</comment>
<dbReference type="Gene3D" id="3.40.50.1820">
    <property type="entry name" value="alpha/beta hydrolase"/>
    <property type="match status" value="1"/>
</dbReference>
<dbReference type="Proteomes" id="UP000245396">
    <property type="component" value="Unassembled WGS sequence"/>
</dbReference>
<dbReference type="InterPro" id="IPR029058">
    <property type="entry name" value="AB_hydrolase_fold"/>
</dbReference>
<evidence type="ECO:0000259" key="2">
    <source>
        <dbReference type="Pfam" id="PF12146"/>
    </source>
</evidence>
<dbReference type="SUPFAM" id="SSF53474">
    <property type="entry name" value="alpha/beta-Hydrolases"/>
    <property type="match status" value="1"/>
</dbReference>
<dbReference type="PANTHER" id="PTHR43265">
    <property type="entry name" value="ESTERASE ESTD"/>
    <property type="match status" value="1"/>
</dbReference>
<organism evidence="3 4">
    <name type="scientific">Pseudaminobacter salicylatoxidans</name>
    <dbReference type="NCBI Taxonomy" id="93369"/>
    <lineage>
        <taxon>Bacteria</taxon>
        <taxon>Pseudomonadati</taxon>
        <taxon>Pseudomonadota</taxon>
        <taxon>Alphaproteobacteria</taxon>
        <taxon>Hyphomicrobiales</taxon>
        <taxon>Phyllobacteriaceae</taxon>
        <taxon>Pseudaminobacter</taxon>
    </lineage>
</organism>